<evidence type="ECO:0000313" key="3">
    <source>
        <dbReference type="Proteomes" id="UP000215616"/>
    </source>
</evidence>
<proteinExistence type="predicted"/>
<organism evidence="2 3">
    <name type="scientific">Caulobacter vibrioides</name>
    <name type="common">Caulobacter crescentus</name>
    <dbReference type="NCBI Taxonomy" id="155892"/>
    <lineage>
        <taxon>Bacteria</taxon>
        <taxon>Pseudomonadati</taxon>
        <taxon>Pseudomonadota</taxon>
        <taxon>Alphaproteobacteria</taxon>
        <taxon>Caulobacterales</taxon>
        <taxon>Caulobacteraceae</taxon>
        <taxon>Caulobacter</taxon>
    </lineage>
</organism>
<name>A0A258CR74_CAUVI</name>
<comment type="caution">
    <text evidence="2">The sequence shown here is derived from an EMBL/GenBank/DDBJ whole genome shotgun (WGS) entry which is preliminary data.</text>
</comment>
<dbReference type="GO" id="GO:0003677">
    <property type="term" value="F:DNA binding"/>
    <property type="evidence" value="ECO:0007669"/>
    <property type="project" value="InterPro"/>
</dbReference>
<dbReference type="GO" id="GO:0016987">
    <property type="term" value="F:sigma factor activity"/>
    <property type="evidence" value="ECO:0007669"/>
    <property type="project" value="InterPro"/>
</dbReference>
<dbReference type="SUPFAM" id="SSF88659">
    <property type="entry name" value="Sigma3 and sigma4 domains of RNA polymerase sigma factors"/>
    <property type="match status" value="1"/>
</dbReference>
<dbReference type="EMBL" id="NCDQ01000569">
    <property type="protein sequence ID" value="OYW97965.1"/>
    <property type="molecule type" value="Genomic_DNA"/>
</dbReference>
<dbReference type="GO" id="GO:0006352">
    <property type="term" value="P:DNA-templated transcription initiation"/>
    <property type="evidence" value="ECO:0007669"/>
    <property type="project" value="InterPro"/>
</dbReference>
<reference evidence="2 3" key="1">
    <citation type="submission" date="2017-03" db="EMBL/GenBank/DDBJ databases">
        <title>Lifting the veil on microbial sulfur biogeochemistry in mining wastewaters.</title>
        <authorList>
            <person name="Kantor R.S."/>
            <person name="Colenbrander Nelson T."/>
            <person name="Marshall S."/>
            <person name="Bennett D."/>
            <person name="Apte S."/>
            <person name="Camacho D."/>
            <person name="Thomas B.C."/>
            <person name="Warren L.A."/>
            <person name="Banfield J.F."/>
        </authorList>
    </citation>
    <scope>NUCLEOTIDE SEQUENCE [LARGE SCALE GENOMIC DNA]</scope>
    <source>
        <strain evidence="2">32-67-7</strain>
    </source>
</reference>
<gene>
    <name evidence="2" type="ORF">B7Z12_20680</name>
</gene>
<accession>A0A258CR74</accession>
<dbReference type="InterPro" id="IPR013324">
    <property type="entry name" value="RNA_pol_sigma_r3/r4-like"/>
</dbReference>
<dbReference type="InterPro" id="IPR013249">
    <property type="entry name" value="RNA_pol_sigma70_r4_t2"/>
</dbReference>
<dbReference type="Proteomes" id="UP000215616">
    <property type="component" value="Unassembled WGS sequence"/>
</dbReference>
<sequence>MARLSRPWPLLASQGWRWRHPHLWRGRVFDPHDARQVMSYAVLRLRRATRDVFLLNHIEALDYALIARHLGLSVGEVQARVADALCELSRTVDLIERVRPKLINSSNAEHPDV</sequence>
<protein>
    <submittedName>
        <fullName evidence="2">RNA polymerase subunit sigma-24</fullName>
    </submittedName>
</protein>
<evidence type="ECO:0000313" key="2">
    <source>
        <dbReference type="EMBL" id="OYW97965.1"/>
    </source>
</evidence>
<dbReference type="InterPro" id="IPR036388">
    <property type="entry name" value="WH-like_DNA-bd_sf"/>
</dbReference>
<dbReference type="AlphaFoldDB" id="A0A258CR74"/>
<feature type="domain" description="RNA polymerase sigma factor 70 region 4 type 2" evidence="1">
    <location>
        <begin position="41"/>
        <end position="85"/>
    </location>
</feature>
<evidence type="ECO:0000259" key="1">
    <source>
        <dbReference type="Pfam" id="PF08281"/>
    </source>
</evidence>
<dbReference type="Pfam" id="PF08281">
    <property type="entry name" value="Sigma70_r4_2"/>
    <property type="match status" value="1"/>
</dbReference>
<dbReference type="Gene3D" id="1.10.10.10">
    <property type="entry name" value="Winged helix-like DNA-binding domain superfamily/Winged helix DNA-binding domain"/>
    <property type="match status" value="1"/>
</dbReference>